<evidence type="ECO:0000259" key="1">
    <source>
        <dbReference type="Pfam" id="PF11726"/>
    </source>
</evidence>
<evidence type="ECO:0000313" key="3">
    <source>
        <dbReference type="Proteomes" id="UP000198623"/>
    </source>
</evidence>
<organism evidence="2 3">
    <name type="scientific">Neptunomonas qingdaonensis</name>
    <dbReference type="NCBI Taxonomy" id="1045558"/>
    <lineage>
        <taxon>Bacteria</taxon>
        <taxon>Pseudomonadati</taxon>
        <taxon>Pseudomonadota</taxon>
        <taxon>Gammaproteobacteria</taxon>
        <taxon>Oceanospirillales</taxon>
        <taxon>Oceanospirillaceae</taxon>
        <taxon>Neptunomonas</taxon>
    </lineage>
</organism>
<dbReference type="AlphaFoldDB" id="A0A1I2QFM6"/>
<reference evidence="3" key="1">
    <citation type="submission" date="2016-10" db="EMBL/GenBank/DDBJ databases">
        <authorList>
            <person name="Varghese N."/>
            <person name="Submissions S."/>
        </authorList>
    </citation>
    <scope>NUCLEOTIDE SEQUENCE [LARGE SCALE GENOMIC DNA]</scope>
    <source>
        <strain evidence="3">CGMCC 1.10971</strain>
    </source>
</reference>
<dbReference type="Proteomes" id="UP000198623">
    <property type="component" value="Unassembled WGS sequence"/>
</dbReference>
<evidence type="ECO:0000313" key="2">
    <source>
        <dbReference type="EMBL" id="SFG24381.1"/>
    </source>
</evidence>
<protein>
    <recommendedName>
        <fullName evidence="1">YagK/YfjJ C-terminal domain-containing protein</fullName>
    </recommendedName>
</protein>
<sequence length="398" mass="46818">MCGYEELDCMLDDKWNYEINEDKLEVTDDRDIGRVLVKIDKMINKFDIGDVYFVGLSGRKCGEGKKIYRKLNIGYPDKLSLTSKVVDQFFRYFMSVRDYKRRGLLTVRAFSPNITAYMQWMDDVDRSIEAYDKVNKLNSVNCGESSDRDYTDLENRIYKCFMRLSDKINSPSFKKLKLKVKKTCDKNYRSMLSYIDKLFEKRSRLLVVRVDLSYKRKYNDAMKKSILNNKDVGLEADEFEKVKSDMERLLRNRRNNTIFNGLLGYIWKLEYGVLRRYHFHVLFFFNSSTRCRDATIGENIGEYWSNEITEGRGAYFNVNGSSSHYQNDARGQVHCTDGNARNGLRHIASYFSKADYFMRLELPKRFKGRKKINYRTMGKGQLQESVSNLGGRPRELGK</sequence>
<dbReference type="EMBL" id="FOOU01000004">
    <property type="protein sequence ID" value="SFG24381.1"/>
    <property type="molecule type" value="Genomic_DNA"/>
</dbReference>
<dbReference type="RefSeq" id="WP_090726694.1">
    <property type="nucleotide sequence ID" value="NZ_FOOU01000004.1"/>
</dbReference>
<dbReference type="InterPro" id="IPR057271">
    <property type="entry name" value="YagK_YfjJ_C"/>
</dbReference>
<keyword evidence="3" id="KW-1185">Reference proteome</keyword>
<accession>A0A1I2QFM6</accession>
<gene>
    <name evidence="2" type="ORF">SAMN05216175_104282</name>
</gene>
<name>A0A1I2QFM6_9GAMM</name>
<dbReference type="OrthoDB" id="8592743at2"/>
<dbReference type="Pfam" id="PF11726">
    <property type="entry name" value="YagK_YfjJ_C"/>
    <property type="match status" value="1"/>
</dbReference>
<proteinExistence type="predicted"/>
<feature type="domain" description="YagK/YfjJ C-terminal" evidence="1">
    <location>
        <begin position="200"/>
        <end position="308"/>
    </location>
</feature>
<dbReference type="STRING" id="1045558.SAMN05216175_104282"/>